<sequence>RSPSITLRKLRRAWTLFNSLNEFLSTYLKALAPFLAVDRTHQLATQAPRTPPSTASPSASPVKRPAMAETAFAKTFVSTLDSRPVKLSADHVEDPKNFPGRPPYILPRMPTAMSKPIKLAPGQERSVTVTLRSLRNPPLDIKLTSQPLNTSLLDIKTKVSSQTRIPVDKMRILHNKRPLTDSKVLKEVLGEKDMTVEFSVMVIGGAAAIPPKESATPAAAEPTGATALETDAFWSDLKGFLVQRLEDQAAAEELSGLFRSSWQSNKSGS</sequence>
<keyword evidence="2" id="KW-0963">Cytoplasm</keyword>
<dbReference type="OrthoDB" id="5366541at2759"/>
<evidence type="ECO:0000259" key="3">
    <source>
        <dbReference type="PROSITE" id="PS50053"/>
    </source>
</evidence>
<accession>A0A0L0NJZ5</accession>
<dbReference type="Pfam" id="PF17183">
    <property type="entry name" value="Get5_C"/>
    <property type="match status" value="1"/>
</dbReference>
<evidence type="ECO:0000313" key="5">
    <source>
        <dbReference type="Proteomes" id="UP000036947"/>
    </source>
</evidence>
<dbReference type="PANTHER" id="PTHR46555:SF1">
    <property type="entry name" value="UBIQUITIN-LIKE PROTEIN 4A"/>
    <property type="match status" value="1"/>
</dbReference>
<name>A0A0L0NJZ5_TOLOC</name>
<gene>
    <name evidence="4" type="ORF">TOPH_01104</name>
</gene>
<dbReference type="STRING" id="1163406.A0A0L0NJZ5"/>
<organism evidence="4 5">
    <name type="scientific">Tolypocladium ophioglossoides (strain CBS 100239)</name>
    <name type="common">Snaketongue truffleclub</name>
    <name type="synonym">Elaphocordyceps ophioglossoides</name>
    <dbReference type="NCBI Taxonomy" id="1163406"/>
    <lineage>
        <taxon>Eukaryota</taxon>
        <taxon>Fungi</taxon>
        <taxon>Dikarya</taxon>
        <taxon>Ascomycota</taxon>
        <taxon>Pezizomycotina</taxon>
        <taxon>Sordariomycetes</taxon>
        <taxon>Hypocreomycetidae</taxon>
        <taxon>Hypocreales</taxon>
        <taxon>Ophiocordycipitaceae</taxon>
        <taxon>Tolypocladium</taxon>
    </lineage>
</organism>
<dbReference type="InterPro" id="IPR000626">
    <property type="entry name" value="Ubiquitin-like_dom"/>
</dbReference>
<comment type="subcellular location">
    <subcellularLocation>
        <location evidence="1">Cytoplasm</location>
        <location evidence="1">Cytosol</location>
    </subcellularLocation>
</comment>
<evidence type="ECO:0000313" key="4">
    <source>
        <dbReference type="EMBL" id="KND94457.1"/>
    </source>
</evidence>
<protein>
    <recommendedName>
        <fullName evidence="3">Ubiquitin-like domain-containing protein</fullName>
    </recommendedName>
</protein>
<dbReference type="SUPFAM" id="SSF54236">
    <property type="entry name" value="Ubiquitin-like"/>
    <property type="match status" value="1"/>
</dbReference>
<dbReference type="GO" id="GO:0005829">
    <property type="term" value="C:cytosol"/>
    <property type="evidence" value="ECO:0007669"/>
    <property type="project" value="UniProtKB-SubCell"/>
</dbReference>
<dbReference type="GO" id="GO:0006620">
    <property type="term" value="P:post-translational protein targeting to endoplasmic reticulum membrane"/>
    <property type="evidence" value="ECO:0007669"/>
    <property type="project" value="InterPro"/>
</dbReference>
<dbReference type="Gene3D" id="3.10.20.90">
    <property type="entry name" value="Phosphatidylinositol 3-kinase Catalytic Subunit, Chain A, domain 1"/>
    <property type="match status" value="1"/>
</dbReference>
<dbReference type="InterPro" id="IPR024737">
    <property type="entry name" value="Get5_N"/>
</dbReference>
<dbReference type="Proteomes" id="UP000036947">
    <property type="component" value="Unassembled WGS sequence"/>
</dbReference>
<dbReference type="Gene3D" id="1.10.286.70">
    <property type="entry name" value="Get5 dimerization domain"/>
    <property type="match status" value="1"/>
</dbReference>
<dbReference type="InterPro" id="IPR049256">
    <property type="entry name" value="Get5_C"/>
</dbReference>
<dbReference type="PANTHER" id="PTHR46555">
    <property type="entry name" value="UBIQUITIN-LIKE PROTEIN 4A"/>
    <property type="match status" value="1"/>
</dbReference>
<proteinExistence type="predicted"/>
<dbReference type="CDD" id="cd17039">
    <property type="entry name" value="Ubl_ubiquitin_like"/>
    <property type="match status" value="1"/>
</dbReference>
<reference evidence="4 5" key="1">
    <citation type="journal article" date="2015" name="BMC Genomics">
        <title>The genome of the truffle-parasite Tolypocladium ophioglossoides and the evolution of antifungal peptaibiotics.</title>
        <authorList>
            <person name="Quandt C.A."/>
            <person name="Bushley K.E."/>
            <person name="Spatafora J.W."/>
        </authorList>
    </citation>
    <scope>NUCLEOTIDE SEQUENCE [LARGE SCALE GENOMIC DNA]</scope>
    <source>
        <strain evidence="4 5">CBS 100239</strain>
    </source>
</reference>
<feature type="domain" description="Ubiquitin-like" evidence="3">
    <location>
        <begin position="127"/>
        <end position="205"/>
    </location>
</feature>
<dbReference type="EMBL" id="LFRF01000002">
    <property type="protein sequence ID" value="KND94457.1"/>
    <property type="molecule type" value="Genomic_DNA"/>
</dbReference>
<dbReference type="AlphaFoldDB" id="A0A0L0NJZ5"/>
<dbReference type="InterPro" id="IPR047154">
    <property type="entry name" value="UBL4A-like"/>
</dbReference>
<dbReference type="PROSITE" id="PS50053">
    <property type="entry name" value="UBIQUITIN_2"/>
    <property type="match status" value="1"/>
</dbReference>
<dbReference type="InterPro" id="IPR029071">
    <property type="entry name" value="Ubiquitin-like_domsf"/>
</dbReference>
<keyword evidence="5" id="KW-1185">Reference proteome</keyword>
<evidence type="ECO:0000256" key="1">
    <source>
        <dbReference type="ARBA" id="ARBA00004514"/>
    </source>
</evidence>
<evidence type="ECO:0000256" key="2">
    <source>
        <dbReference type="ARBA" id="ARBA00022490"/>
    </source>
</evidence>
<feature type="non-terminal residue" evidence="4">
    <location>
        <position position="1"/>
    </location>
</feature>
<dbReference type="Pfam" id="PF12754">
    <property type="entry name" value="Get5_N"/>
    <property type="match status" value="1"/>
</dbReference>
<comment type="caution">
    <text evidence="4">The sequence shown here is derived from an EMBL/GenBank/DDBJ whole genome shotgun (WGS) entry which is preliminary data.</text>
</comment>